<evidence type="ECO:0000313" key="5">
    <source>
        <dbReference type="EMBL" id="RXK41080.1"/>
    </source>
</evidence>
<keyword evidence="3" id="KW-0677">Repeat</keyword>
<dbReference type="InterPro" id="IPR001611">
    <property type="entry name" value="Leu-rich_rpt"/>
</dbReference>
<evidence type="ECO:0000256" key="3">
    <source>
        <dbReference type="ARBA" id="ARBA00022737"/>
    </source>
</evidence>
<dbReference type="Gene3D" id="3.80.10.10">
    <property type="entry name" value="Ribonuclease Inhibitor"/>
    <property type="match status" value="1"/>
</dbReference>
<sequence>MFSVPSPAISPLPSSLTDHTRLRSNSAHSSRPHLTPLTTESHHHVSRSMSSAQVDDHSPQERSDVVAAVRGLRGDGSPDYFGNTSPIEGVYQKGRMVGYNGQENNVSPVNHNGMREENGYGQWHRHTESNEETGILIVEEEGVKMTTLQKLNMAMEKSPDKGETLDVSRCDVDRVDDVDVEFLRTGGKENRAIVWRLSRLALSYNALRDGAIAHSFSRLSMLRYLNLKGNQFTQFPPALTDMLSLEILDLSKNRLTSFPENPGRLSRLKVLSLTNNKLSVLPEYLVEFDSLKVFKVGQNPIEWPPKEILGALVEHDMAGADRSDTRRRKDEDLRPWIANMKSWMRSRASEGNRSLAKGRTEEDAYLAASEEEPLSASSFNMTGRSWASPPTIMSTQSSQETIKKLAPLSINQEDQWSSQNLSPNQTKYSLGQRNWSAGTSEDSLIPSQSPKAYQRLNTYSHNRDASVSSVNTPPISATTSSVTHSRNSSLTRTPTSDHLAIPIPVGHNRGASDTATQRLSGQLTVKKSLPDLRQSHARIIQERRIEVSQMPDSGPLGLGIGSSTMSGFKSPSYTLSGNVDDGSTLRKSSTENEKSRILSRKRSADVLRRGQPDMTPDPSNERRNSQENPLVDESRNSYFRRMSMLPSSTISKAIPPVLLTFVDAIRGILFALSQVHSALRQYLLFAVNDRVAGMFSRVMEPASGYMTNLINALDRFDSHSRRGTPSVNVIRSVIDSAKESVALFSKIVSVLKLQVSDLRENDVRYTRTLLLMLYGSMAEVAKSWTTMVPLIRDIRPLLFTSISAINKLPTVYKIPPATSLGGTPISPIIERREGNTSPSLLRSTGSSGAPSLEKVPSNRSRRQGGSFSTQDVERGMLMASPTPRTSESDVMSSSTSANGSGTYVRHRPSASAQVVLDDTAESEEEEEEEELSGQTISSKPYKGIIPITPPELVYPGPSSDSTSLIMPPPKISHHHQSSSSGSSHALSLSITGTHHPPGGIGVSRKLSVDVRPPTPTSATLFDEDLLDVLESATDIAYTVWLRLAEELGSSSPTYHSRGHLKTSSSSSTLSTEPSGKQVSSQHSELLSLLEPAEKITTSLRQNVLTLRSDPSPLTNYSQTSLPDDAQTFIKTVVRITVLVKTLSSQHTFSTTVRQSCSRLTQVTRECAILMQVSSLGPRRNTRPGTANVLGSFPTGMNGGRSGVRMGASTDELSLSTQLPQSAVYPSHGWAGRIERNNSVGGLSSVSGVSSTSGTNGLNGYNGYGGYNGINTSAGGGMTGGLRGLALPNKMALGRSRSAQPVPTHNG</sequence>
<evidence type="ECO:0000256" key="4">
    <source>
        <dbReference type="SAM" id="MobiDB-lite"/>
    </source>
</evidence>
<dbReference type="PANTHER" id="PTHR24366">
    <property type="entry name" value="IG(IMMUNOGLOBULIN) AND LRR(LEUCINE RICH REPEAT) DOMAINS"/>
    <property type="match status" value="1"/>
</dbReference>
<dbReference type="Pfam" id="PF10428">
    <property type="entry name" value="SOG2"/>
    <property type="match status" value="1"/>
</dbReference>
<dbReference type="PROSITE" id="PS51450">
    <property type="entry name" value="LRR"/>
    <property type="match status" value="1"/>
</dbReference>
<proteinExistence type="predicted"/>
<evidence type="ECO:0008006" key="7">
    <source>
        <dbReference type="Google" id="ProtNLM"/>
    </source>
</evidence>
<keyword evidence="1" id="KW-0433">Leucine-rich repeat</keyword>
<feature type="region of interest" description="Disordered" evidence="4">
    <location>
        <begin position="574"/>
        <end position="635"/>
    </location>
</feature>
<dbReference type="InParanoid" id="A0A4Q1BSY6"/>
<evidence type="ECO:0000256" key="2">
    <source>
        <dbReference type="ARBA" id="ARBA00022729"/>
    </source>
</evidence>
<dbReference type="Pfam" id="PF13855">
    <property type="entry name" value="LRR_8"/>
    <property type="match status" value="1"/>
</dbReference>
<evidence type="ECO:0000256" key="1">
    <source>
        <dbReference type="ARBA" id="ARBA00022614"/>
    </source>
</evidence>
<dbReference type="STRING" id="5217.A0A4Q1BSY6"/>
<feature type="compositionally biased region" description="Polar residues" evidence="4">
    <location>
        <begin position="463"/>
        <end position="496"/>
    </location>
</feature>
<dbReference type="SMART" id="SM00364">
    <property type="entry name" value="LRR_BAC"/>
    <property type="match status" value="2"/>
</dbReference>
<feature type="region of interest" description="Disordered" evidence="4">
    <location>
        <begin position="463"/>
        <end position="499"/>
    </location>
</feature>
<dbReference type="PANTHER" id="PTHR24366:SF161">
    <property type="entry name" value="TIR DOMAIN-CONTAINING PROTEIN"/>
    <property type="match status" value="1"/>
</dbReference>
<dbReference type="InterPro" id="IPR019487">
    <property type="entry name" value="RAM_signalling_pathway_SOG2"/>
</dbReference>
<evidence type="ECO:0000313" key="6">
    <source>
        <dbReference type="Proteomes" id="UP000289152"/>
    </source>
</evidence>
<feature type="region of interest" description="Disordered" evidence="4">
    <location>
        <begin position="414"/>
        <end position="447"/>
    </location>
</feature>
<feature type="compositionally biased region" description="Low complexity" evidence="4">
    <location>
        <begin position="1"/>
        <end position="15"/>
    </location>
</feature>
<feature type="compositionally biased region" description="Polar residues" evidence="4">
    <location>
        <begin position="835"/>
        <end position="849"/>
    </location>
</feature>
<dbReference type="OrthoDB" id="1394818at2759"/>
<feature type="compositionally biased region" description="Basic and acidic residues" evidence="4">
    <location>
        <begin position="588"/>
        <end position="611"/>
    </location>
</feature>
<name>A0A4Q1BSY6_TREME</name>
<keyword evidence="2" id="KW-0732">Signal</keyword>
<gene>
    <name evidence="5" type="ORF">M231_01711</name>
</gene>
<feature type="region of interest" description="Disordered" evidence="4">
    <location>
        <begin position="823"/>
        <end position="1018"/>
    </location>
</feature>
<feature type="compositionally biased region" description="Basic and acidic residues" evidence="4">
    <location>
        <begin position="54"/>
        <end position="63"/>
    </location>
</feature>
<dbReference type="EMBL" id="SDIL01000012">
    <property type="protein sequence ID" value="RXK41080.1"/>
    <property type="molecule type" value="Genomic_DNA"/>
</dbReference>
<feature type="region of interest" description="Disordered" evidence="4">
    <location>
        <begin position="1051"/>
        <end position="1083"/>
    </location>
</feature>
<dbReference type="InterPro" id="IPR003591">
    <property type="entry name" value="Leu-rich_rpt_typical-subtyp"/>
</dbReference>
<feature type="region of interest" description="Disordered" evidence="4">
    <location>
        <begin position="1177"/>
        <end position="1200"/>
    </location>
</feature>
<dbReference type="SMART" id="SM00369">
    <property type="entry name" value="LRR_TYP"/>
    <property type="match status" value="3"/>
</dbReference>
<feature type="compositionally biased region" description="Low complexity" evidence="4">
    <location>
        <begin position="1062"/>
        <end position="1071"/>
    </location>
</feature>
<feature type="region of interest" description="Disordered" evidence="4">
    <location>
        <begin position="1"/>
        <end position="63"/>
    </location>
</feature>
<protein>
    <recommendedName>
        <fullName evidence="7">RAM signaling network component</fullName>
    </recommendedName>
</protein>
<comment type="caution">
    <text evidence="5">The sequence shown here is derived from an EMBL/GenBank/DDBJ whole genome shotgun (WGS) entry which is preliminary data.</text>
</comment>
<dbReference type="VEuPathDB" id="FungiDB:TREMEDRAFT_65543"/>
<accession>A0A4Q1BSY6</accession>
<keyword evidence="6" id="KW-1185">Reference proteome</keyword>
<dbReference type="SUPFAM" id="SSF52058">
    <property type="entry name" value="L domain-like"/>
    <property type="match status" value="1"/>
</dbReference>
<dbReference type="Proteomes" id="UP000289152">
    <property type="component" value="Unassembled WGS sequence"/>
</dbReference>
<feature type="compositionally biased region" description="Acidic residues" evidence="4">
    <location>
        <begin position="918"/>
        <end position="931"/>
    </location>
</feature>
<reference evidence="5 6" key="1">
    <citation type="submission" date="2016-06" db="EMBL/GenBank/DDBJ databases">
        <title>Evolution of pathogenesis and genome organization in the Tremellales.</title>
        <authorList>
            <person name="Cuomo C."/>
            <person name="Litvintseva A."/>
            <person name="Heitman J."/>
            <person name="Chen Y."/>
            <person name="Sun S."/>
            <person name="Springer D."/>
            <person name="Dromer F."/>
            <person name="Young S."/>
            <person name="Zeng Q."/>
            <person name="Chapman S."/>
            <person name="Gujja S."/>
            <person name="Saif S."/>
            <person name="Birren B."/>
        </authorList>
    </citation>
    <scope>NUCLEOTIDE SEQUENCE [LARGE SCALE GENOMIC DNA]</scope>
    <source>
        <strain evidence="5 6">ATCC 28783</strain>
    </source>
</reference>
<feature type="compositionally biased region" description="Low complexity" evidence="4">
    <location>
        <begin position="977"/>
        <end position="989"/>
    </location>
</feature>
<organism evidence="5 6">
    <name type="scientific">Tremella mesenterica</name>
    <name type="common">Jelly fungus</name>
    <dbReference type="NCBI Taxonomy" id="5217"/>
    <lineage>
        <taxon>Eukaryota</taxon>
        <taxon>Fungi</taxon>
        <taxon>Dikarya</taxon>
        <taxon>Basidiomycota</taxon>
        <taxon>Agaricomycotina</taxon>
        <taxon>Tremellomycetes</taxon>
        <taxon>Tremellales</taxon>
        <taxon>Tremellaceae</taxon>
        <taxon>Tremella</taxon>
    </lineage>
</organism>
<dbReference type="InterPro" id="IPR032675">
    <property type="entry name" value="LRR_dom_sf"/>
</dbReference>